<dbReference type="Pfam" id="PF07145">
    <property type="entry name" value="PAM2"/>
    <property type="match status" value="1"/>
</dbReference>
<name>A0AAD7UDU7_9STRA</name>
<sequence length="279" mass="30738">MADFFLPDGILESPEETDCFGGEFSEEERLSLSGVNPNAKEFTPRCSEEWGWRRSEEWGRFSDDWGEVRRSEGDLCLRTATKQGHGLFGGRKHERKKALLIPSAKPKSPKSPSKTRRMRRKELERNLALERDRRAAAQAAEHAAERAAERARSRAEDTLPSTRNLACLALPVVVRAVGPSWLASLAWALVVGLLAIPEERANARQRRPTLWLLAGALDDSPLALFASALKLGALSDPLTLSCLGLNIAAGLANQISFLKFVFKALACLRIATLATHDSL</sequence>
<evidence type="ECO:0000313" key="3">
    <source>
        <dbReference type="Proteomes" id="UP001230188"/>
    </source>
</evidence>
<feature type="compositionally biased region" description="Low complexity" evidence="1">
    <location>
        <begin position="102"/>
        <end position="112"/>
    </location>
</feature>
<dbReference type="InterPro" id="IPR009818">
    <property type="entry name" value="PAM2_motif"/>
</dbReference>
<feature type="region of interest" description="Disordered" evidence="1">
    <location>
        <begin position="1"/>
        <end position="20"/>
    </location>
</feature>
<gene>
    <name evidence="2" type="ORF">CTAYLR_004430</name>
</gene>
<evidence type="ECO:0000256" key="1">
    <source>
        <dbReference type="SAM" id="MobiDB-lite"/>
    </source>
</evidence>
<feature type="region of interest" description="Disordered" evidence="1">
    <location>
        <begin position="98"/>
        <end position="120"/>
    </location>
</feature>
<proteinExistence type="predicted"/>
<comment type="caution">
    <text evidence="2">The sequence shown here is derived from an EMBL/GenBank/DDBJ whole genome shotgun (WGS) entry which is preliminary data.</text>
</comment>
<organism evidence="2 3">
    <name type="scientific">Chrysophaeum taylorii</name>
    <dbReference type="NCBI Taxonomy" id="2483200"/>
    <lineage>
        <taxon>Eukaryota</taxon>
        <taxon>Sar</taxon>
        <taxon>Stramenopiles</taxon>
        <taxon>Ochrophyta</taxon>
        <taxon>Pelagophyceae</taxon>
        <taxon>Pelagomonadales</taxon>
        <taxon>Pelagomonadaceae</taxon>
        <taxon>Chrysophaeum</taxon>
    </lineage>
</organism>
<evidence type="ECO:0000313" key="2">
    <source>
        <dbReference type="EMBL" id="KAJ8601928.1"/>
    </source>
</evidence>
<dbReference type="EMBL" id="JAQMWT010000393">
    <property type="protein sequence ID" value="KAJ8601928.1"/>
    <property type="molecule type" value="Genomic_DNA"/>
</dbReference>
<reference evidence="2" key="1">
    <citation type="submission" date="2023-01" db="EMBL/GenBank/DDBJ databases">
        <title>Metagenome sequencing of chrysophaentin producing Chrysophaeum taylorii.</title>
        <authorList>
            <person name="Davison J."/>
            <person name="Bewley C."/>
        </authorList>
    </citation>
    <scope>NUCLEOTIDE SEQUENCE</scope>
    <source>
        <strain evidence="2">NIES-1699</strain>
    </source>
</reference>
<feature type="region of interest" description="Disordered" evidence="1">
    <location>
        <begin position="132"/>
        <end position="155"/>
    </location>
</feature>
<accession>A0AAD7UDU7</accession>
<keyword evidence="3" id="KW-1185">Reference proteome</keyword>
<dbReference type="Proteomes" id="UP001230188">
    <property type="component" value="Unassembled WGS sequence"/>
</dbReference>
<protein>
    <submittedName>
        <fullName evidence="2">Uncharacterized protein</fullName>
    </submittedName>
</protein>
<dbReference type="AlphaFoldDB" id="A0AAD7UDU7"/>
<feature type="compositionally biased region" description="Basic and acidic residues" evidence="1">
    <location>
        <begin position="142"/>
        <end position="155"/>
    </location>
</feature>